<dbReference type="InterPro" id="IPR041698">
    <property type="entry name" value="Methyltransf_25"/>
</dbReference>
<dbReference type="EMBL" id="NPDY01000026">
    <property type="protein sequence ID" value="PJZ68315.1"/>
    <property type="molecule type" value="Genomic_DNA"/>
</dbReference>
<protein>
    <submittedName>
        <fullName evidence="3">Methyltransferase</fullName>
    </submittedName>
</protein>
<evidence type="ECO:0000259" key="1">
    <source>
        <dbReference type="Pfam" id="PF13649"/>
    </source>
</evidence>
<evidence type="ECO:0000313" key="5">
    <source>
        <dbReference type="Proteomes" id="UP000231990"/>
    </source>
</evidence>
<sequence>MISPKQHYENFLSEKYAWMLGDLPEKEKEELELFESWGFSPQKNGYAWDLGSGNGVQSLPLAKLGFKVLAIDFSENLLNELKSRSKTDQIQTKVADIRDPTLYTGESPELLICMGDTLTHLESQMEVGDLLSTWASFLMDGAKLVLGYRDLSSGKDGDKIGFVVRSEREKIFSCLLTFATGIVEVTDIFHEWNGGSWNYQMSTYHKIVLPLDRMIESISKRGFALLHQKERNGMQILCFEKGQIV</sequence>
<dbReference type="Gene3D" id="3.40.50.150">
    <property type="entry name" value="Vaccinia Virus protein VP39"/>
    <property type="match status" value="1"/>
</dbReference>
<dbReference type="GO" id="GO:0008168">
    <property type="term" value="F:methyltransferase activity"/>
    <property type="evidence" value="ECO:0007669"/>
    <property type="project" value="UniProtKB-KW"/>
</dbReference>
<accession>A0A2M9ZQ53</accession>
<keyword evidence="4" id="KW-1185">Reference proteome</keyword>
<dbReference type="InterPro" id="IPR029063">
    <property type="entry name" value="SAM-dependent_MTases_sf"/>
</dbReference>
<evidence type="ECO:0000313" key="3">
    <source>
        <dbReference type="EMBL" id="PJZ74218.1"/>
    </source>
</evidence>
<dbReference type="Proteomes" id="UP000231990">
    <property type="component" value="Unassembled WGS sequence"/>
</dbReference>
<dbReference type="AlphaFoldDB" id="A0A2M9ZQ53"/>
<dbReference type="Pfam" id="PF13649">
    <property type="entry name" value="Methyltransf_25"/>
    <property type="match status" value="1"/>
</dbReference>
<keyword evidence="3" id="KW-0489">Methyltransferase</keyword>
<comment type="caution">
    <text evidence="3">The sequence shown here is derived from an EMBL/GenBank/DDBJ whole genome shotgun (WGS) entry which is preliminary data.</text>
</comment>
<dbReference type="EMBL" id="NPDZ01000002">
    <property type="protein sequence ID" value="PJZ74218.1"/>
    <property type="molecule type" value="Genomic_DNA"/>
</dbReference>
<dbReference type="Proteomes" id="UP000231962">
    <property type="component" value="Unassembled WGS sequence"/>
</dbReference>
<gene>
    <name evidence="2" type="ORF">CH360_16880</name>
    <name evidence="3" type="ORF">CH373_04715</name>
</gene>
<evidence type="ECO:0000313" key="4">
    <source>
        <dbReference type="Proteomes" id="UP000231962"/>
    </source>
</evidence>
<evidence type="ECO:0000313" key="2">
    <source>
        <dbReference type="EMBL" id="PJZ68315.1"/>
    </source>
</evidence>
<keyword evidence="3" id="KW-0808">Transferase</keyword>
<dbReference type="SUPFAM" id="SSF53335">
    <property type="entry name" value="S-adenosyl-L-methionine-dependent methyltransferases"/>
    <property type="match status" value="1"/>
</dbReference>
<proteinExistence type="predicted"/>
<feature type="domain" description="Methyltransferase" evidence="1">
    <location>
        <begin position="49"/>
        <end position="124"/>
    </location>
</feature>
<reference evidence="4 5" key="1">
    <citation type="submission" date="2017-07" db="EMBL/GenBank/DDBJ databases">
        <title>Leptospira spp. isolated from tropical soils.</title>
        <authorList>
            <person name="Thibeaux R."/>
            <person name="Iraola G."/>
            <person name="Ferres I."/>
            <person name="Bierque E."/>
            <person name="Girault D."/>
            <person name="Soupe-Gilbert M.-E."/>
            <person name="Picardeau M."/>
            <person name="Goarant C."/>
        </authorList>
    </citation>
    <scope>NUCLEOTIDE SEQUENCE [LARGE SCALE GENOMIC DNA]</scope>
    <source>
        <strain evidence="3 5">FH1-B-B1</strain>
        <strain evidence="2 4">FH1-B-C1</strain>
    </source>
</reference>
<name>A0A2M9ZQ53_9LEPT</name>
<dbReference type="OrthoDB" id="9791837at2"/>
<dbReference type="GO" id="GO:0032259">
    <property type="term" value="P:methylation"/>
    <property type="evidence" value="ECO:0007669"/>
    <property type="project" value="UniProtKB-KW"/>
</dbReference>
<organism evidence="3 5">
    <name type="scientific">Leptospira perolatii</name>
    <dbReference type="NCBI Taxonomy" id="2023191"/>
    <lineage>
        <taxon>Bacteria</taxon>
        <taxon>Pseudomonadati</taxon>
        <taxon>Spirochaetota</taxon>
        <taxon>Spirochaetia</taxon>
        <taxon>Leptospirales</taxon>
        <taxon>Leptospiraceae</taxon>
        <taxon>Leptospira</taxon>
    </lineage>
</organism>
<dbReference type="RefSeq" id="WP_100715274.1">
    <property type="nucleotide sequence ID" value="NZ_NPDY01000026.1"/>
</dbReference>
<dbReference type="CDD" id="cd02440">
    <property type="entry name" value="AdoMet_MTases"/>
    <property type="match status" value="1"/>
</dbReference>